<feature type="compositionally biased region" description="Polar residues" evidence="7">
    <location>
        <begin position="1085"/>
        <end position="1095"/>
    </location>
</feature>
<comment type="caution">
    <text evidence="6">Lacks conserved residue(s) required for the propagation of feature annotation.</text>
</comment>
<feature type="compositionally biased region" description="Low complexity" evidence="7">
    <location>
        <begin position="1291"/>
        <end position="1302"/>
    </location>
</feature>
<evidence type="ECO:0000313" key="9">
    <source>
        <dbReference type="EMBL" id="PFX12941.1"/>
    </source>
</evidence>
<dbReference type="InterPro" id="IPR000118">
    <property type="entry name" value="Granulin"/>
</dbReference>
<dbReference type="PANTHER" id="PTHR31535:SF3">
    <property type="entry name" value="REGULATORY PROTEIN ZESTE"/>
    <property type="match status" value="1"/>
</dbReference>
<name>A0A2B4R5M5_STYPI</name>
<evidence type="ECO:0000256" key="4">
    <source>
        <dbReference type="ARBA" id="ARBA00023157"/>
    </source>
</evidence>
<evidence type="ECO:0000313" key="10">
    <source>
        <dbReference type="Proteomes" id="UP000225706"/>
    </source>
</evidence>
<protein>
    <recommendedName>
        <fullName evidence="8">EGF-like domain-containing protein</fullName>
    </recommendedName>
</protein>
<dbReference type="InterPro" id="IPR036514">
    <property type="entry name" value="SGNH_hydro_sf"/>
</dbReference>
<gene>
    <name evidence="9" type="ORF">AWC38_SpisGene23025</name>
</gene>
<dbReference type="OrthoDB" id="5986606at2759"/>
<feature type="compositionally biased region" description="Polar residues" evidence="7">
    <location>
        <begin position="1150"/>
        <end position="1169"/>
    </location>
</feature>
<feature type="compositionally biased region" description="Low complexity" evidence="7">
    <location>
        <begin position="1453"/>
        <end position="1465"/>
    </location>
</feature>
<feature type="region of interest" description="Disordered" evidence="7">
    <location>
        <begin position="1452"/>
        <end position="1481"/>
    </location>
</feature>
<evidence type="ECO:0000256" key="1">
    <source>
        <dbReference type="ARBA" id="ARBA00022536"/>
    </source>
</evidence>
<feature type="region of interest" description="Disordered" evidence="7">
    <location>
        <begin position="1392"/>
        <end position="1418"/>
    </location>
</feature>
<dbReference type="FunFam" id="2.10.25.10:FF:000173">
    <property type="entry name" value="Neurogenic locus notch protein 2"/>
    <property type="match status" value="1"/>
</dbReference>
<evidence type="ECO:0000256" key="2">
    <source>
        <dbReference type="ARBA" id="ARBA00022729"/>
    </source>
</evidence>
<dbReference type="Pfam" id="PF00008">
    <property type="entry name" value="EGF"/>
    <property type="match status" value="1"/>
</dbReference>
<feature type="region of interest" description="Disordered" evidence="7">
    <location>
        <begin position="1085"/>
        <end position="1108"/>
    </location>
</feature>
<dbReference type="InterPro" id="IPR037277">
    <property type="entry name" value="Granulin_sf"/>
</dbReference>
<dbReference type="Proteomes" id="UP000225706">
    <property type="component" value="Unassembled WGS sequence"/>
</dbReference>
<feature type="region of interest" description="Disordered" evidence="7">
    <location>
        <begin position="1149"/>
        <end position="1169"/>
    </location>
</feature>
<feature type="region of interest" description="Disordered" evidence="7">
    <location>
        <begin position="1291"/>
        <end position="1328"/>
    </location>
</feature>
<sequence>MGTELNGDCRYECVLERTCVSVNIGPPNETGFRLCQLIDSDHTQHREDNETRKGFIHWSTENPCHSNPCLHNATCLNGFTDKKYICLCPVSYTGENCEKAFKAVFTNLNATGRYGPTTLGSHYTGQDHDGQVTLSSRIQKWIVPYTGDYRIEAIGAAGGYDSYPNSTQYRGRGARLIGTFRLNKEEVIHILVGQEGAINKLEHSSGGGGGTFVVRGADAPLIVAGGGGGAHTVNSRHAGCDASRNTTGNGGHRSRRGGEKGRGAQAFSSGFSGGGGGGFYSSGRSGQNFNGTRGKGGEGGKGFLQGGVGGRAIQNDVHGGFGGGGGAAGRYRNGGAGGGGGGYSGRGSGDNKDDSCGGGGGSFNDGINQQIKCCYNSADLPTRWILKDFIMDMNSLRESNLILYLSAANRRQDIYDGSDYDWDGFPVEDTPTWPPDYNAWPQAATQAPSQVVIPQLPQQVPTQPPFQAQQLGPYRVPPAVTIQIGTPVESKVVPPSRITISTTHTQPLTPRLNPYKDSKYLTTVKGELKGLCQVQHAPFAKGSGAVDSRYGLQCLSMMLSTTSLEPTHYDAVVFNFGMHDIDYSKLFPEEFVPIEDYGQNLRKIKNILLQSGAQVAFALTTPVPIAGLRNKRVIAYNKEALRIMEEGPRVDIIDLHAAVIKVCGEPPYDTCSIMKQPRDVHFNPKGSHILGIKVGATLRGLLSRAKPRGLASSYLHDDTSFCPDMVTRCPARTTCCEDLLSLTGYGCCMEPNAVSCPDSWHCCPRGSHCSPSCSFRSCKCVFPSTHPIAENFTKEGTKINMRSKSESETHAAGSVPVEKAMAKHLMSKERKEKENKHKAKLDNNQTKLHEKVGGKSKHIVKPTESKTDGLKQGRKHKARKKTKKNKSKPYKNSLGIHKSMKSRKAKTIQKISKNVVKAHRKHQKTRFHHKKKQQWINVFHHRFGALKKRKPHIKFSHTWGKEKHQKLSFKSNKHTERRPIIDVSMTEELKHLIVNHRKEKLRARLRLHSDNSLKYLYESKKNGYIQRKKSKTLKKLKGRKSHRVKIRRIFSQHKAKYHKKHLYRARRPSIRYKLKKDGFPRKFAKTTSENTSVRVDTSKGESFSEREESNDSRILLKKAAFKQKLLLRIAGKDQDDKLNFPKDLFHPSSVHGSASINEKTNNYSSNVSPTLTTSISGEDLRTSSAMCLPNVTTNCSGKVPKERKLRGNSLTIFEQYSTQSEVEGSGQPGDRVEGSRKVENNAVSNKGHMDINSVKEAAKTERDGMFTTSGMENRVWIDSITGFSANGLEGSSFGSSSGLEESIPTDSDFDRPELEAHGENSADDPGKVITESGLHWAGRIETSDKASSFRRNWNDPIISSGSSVRNFVKNEGSGEFGGEAIYGTERGVDEPTTFFSGKKATDSGSSSSSGTNSFGKNNVVMEDEEATERDGENFSATSTKYVFPQLGENDWYSGEASGGSELSGSHQSGTSGWDSSGKDNRLVLTNGTSNVSVSVETNDVYHDFDEQLDASGVANEEELTLYKKSDIGGRVDKYQRHLSKTARGNHEENSSLTSWKDQDLQQLLYWLSTSDDDGHFKEMPSSRNLGPLHYVNQTQSRYSYIQRLHDMLMQKVFPTFLQR</sequence>
<feature type="compositionally biased region" description="Basic and acidic residues" evidence="7">
    <location>
        <begin position="1096"/>
        <end position="1108"/>
    </location>
</feature>
<feature type="compositionally biased region" description="Gly residues" evidence="7">
    <location>
        <begin position="271"/>
        <end position="280"/>
    </location>
</feature>
<feature type="compositionally biased region" description="Gly residues" evidence="7">
    <location>
        <begin position="293"/>
        <end position="307"/>
    </location>
</feature>
<feature type="domain" description="EGF-like" evidence="8">
    <location>
        <begin position="60"/>
        <end position="98"/>
    </location>
</feature>
<dbReference type="PROSITE" id="PS50026">
    <property type="entry name" value="EGF_3"/>
    <property type="match status" value="1"/>
</dbReference>
<dbReference type="Pfam" id="PF00396">
    <property type="entry name" value="Granulin"/>
    <property type="match status" value="1"/>
</dbReference>
<evidence type="ECO:0000256" key="3">
    <source>
        <dbReference type="ARBA" id="ARBA00022737"/>
    </source>
</evidence>
<comment type="caution">
    <text evidence="9">The sequence shown here is derived from an EMBL/GenBank/DDBJ whole genome shotgun (WGS) entry which is preliminary data.</text>
</comment>
<keyword evidence="4 6" id="KW-1015">Disulfide bond</keyword>
<feature type="disulfide bond" evidence="6">
    <location>
        <begin position="88"/>
        <end position="97"/>
    </location>
</feature>
<keyword evidence="3" id="KW-0677">Repeat</keyword>
<feature type="region of interest" description="Disordered" evidence="7">
    <location>
        <begin position="827"/>
        <end position="893"/>
    </location>
</feature>
<feature type="compositionally biased region" description="Basic and acidic residues" evidence="7">
    <location>
        <begin position="1308"/>
        <end position="1326"/>
    </location>
</feature>
<keyword evidence="10" id="KW-1185">Reference proteome</keyword>
<evidence type="ECO:0000256" key="7">
    <source>
        <dbReference type="SAM" id="MobiDB-lite"/>
    </source>
</evidence>
<feature type="compositionally biased region" description="Basic residues" evidence="7">
    <location>
        <begin position="872"/>
        <end position="889"/>
    </location>
</feature>
<keyword evidence="5" id="KW-0325">Glycoprotein</keyword>
<dbReference type="CDD" id="cd00054">
    <property type="entry name" value="EGF_CA"/>
    <property type="match status" value="1"/>
</dbReference>
<feature type="region of interest" description="Disordered" evidence="7">
    <location>
        <begin position="236"/>
        <end position="307"/>
    </location>
</feature>
<dbReference type="PROSITE" id="PS00799">
    <property type="entry name" value="GRANULINS"/>
    <property type="match status" value="1"/>
</dbReference>
<feature type="compositionally biased region" description="Low complexity" evidence="7">
    <location>
        <begin position="1396"/>
        <end position="1418"/>
    </location>
</feature>
<dbReference type="CDD" id="cd00229">
    <property type="entry name" value="SGNH_hydrolase"/>
    <property type="match status" value="1"/>
</dbReference>
<evidence type="ECO:0000256" key="5">
    <source>
        <dbReference type="ARBA" id="ARBA00023180"/>
    </source>
</evidence>
<proteinExistence type="predicted"/>
<dbReference type="Gene3D" id="2.10.25.10">
    <property type="entry name" value="Laminin"/>
    <property type="match status" value="1"/>
</dbReference>
<accession>A0A2B4R5M5</accession>
<dbReference type="SUPFAM" id="SSF57196">
    <property type="entry name" value="EGF/Laminin"/>
    <property type="match status" value="1"/>
</dbReference>
<feature type="compositionally biased region" description="Basic and acidic residues" evidence="7">
    <location>
        <begin position="861"/>
        <end position="871"/>
    </location>
</feature>
<dbReference type="EMBL" id="LSMT01001128">
    <property type="protein sequence ID" value="PFX12941.1"/>
    <property type="molecule type" value="Genomic_DNA"/>
</dbReference>
<dbReference type="SMART" id="SM00277">
    <property type="entry name" value="GRAN"/>
    <property type="match status" value="1"/>
</dbReference>
<dbReference type="Gene3D" id="3.40.50.1110">
    <property type="entry name" value="SGNH hydrolase"/>
    <property type="match status" value="1"/>
</dbReference>
<dbReference type="SUPFAM" id="SSF52266">
    <property type="entry name" value="SGNH hydrolase"/>
    <property type="match status" value="1"/>
</dbReference>
<dbReference type="PROSITE" id="PS00022">
    <property type="entry name" value="EGF_1"/>
    <property type="match status" value="1"/>
</dbReference>
<evidence type="ECO:0000259" key="8">
    <source>
        <dbReference type="PROSITE" id="PS50026"/>
    </source>
</evidence>
<keyword evidence="2" id="KW-0732">Signal</keyword>
<reference evidence="10" key="1">
    <citation type="journal article" date="2017" name="bioRxiv">
        <title>Comparative analysis of the genomes of Stylophora pistillata and Acropora digitifera provides evidence for extensive differences between species of corals.</title>
        <authorList>
            <person name="Voolstra C.R."/>
            <person name="Li Y."/>
            <person name="Liew Y.J."/>
            <person name="Baumgarten S."/>
            <person name="Zoccola D."/>
            <person name="Flot J.-F."/>
            <person name="Tambutte S."/>
            <person name="Allemand D."/>
            <person name="Aranda M."/>
        </authorList>
    </citation>
    <scope>NUCLEOTIDE SEQUENCE [LARGE SCALE GENOMIC DNA]</scope>
</reference>
<dbReference type="Gene3D" id="2.10.25.160">
    <property type="entry name" value="Granulin"/>
    <property type="match status" value="1"/>
</dbReference>
<evidence type="ECO:0000256" key="6">
    <source>
        <dbReference type="PROSITE-ProRule" id="PRU00076"/>
    </source>
</evidence>
<dbReference type="InterPro" id="IPR000742">
    <property type="entry name" value="EGF"/>
</dbReference>
<dbReference type="SMART" id="SM00181">
    <property type="entry name" value="EGF"/>
    <property type="match status" value="1"/>
</dbReference>
<feature type="disulfide bond" evidence="6">
    <location>
        <begin position="69"/>
        <end position="86"/>
    </location>
</feature>
<dbReference type="STRING" id="50429.A0A2B4R5M5"/>
<dbReference type="PANTHER" id="PTHR31535">
    <property type="match status" value="1"/>
</dbReference>
<keyword evidence="1 6" id="KW-0245">EGF-like domain</keyword>
<organism evidence="9 10">
    <name type="scientific">Stylophora pistillata</name>
    <name type="common">Smooth cauliflower coral</name>
    <dbReference type="NCBI Taxonomy" id="50429"/>
    <lineage>
        <taxon>Eukaryota</taxon>
        <taxon>Metazoa</taxon>
        <taxon>Cnidaria</taxon>
        <taxon>Anthozoa</taxon>
        <taxon>Hexacorallia</taxon>
        <taxon>Scleractinia</taxon>
        <taxon>Astrocoeniina</taxon>
        <taxon>Pocilloporidae</taxon>
        <taxon>Stylophora</taxon>
    </lineage>
</organism>